<dbReference type="SUPFAM" id="SSF46561">
    <property type="entry name" value="Ribosomal protein L29 (L29p)"/>
    <property type="match status" value="1"/>
</dbReference>
<dbReference type="HAMAP" id="MF_00374">
    <property type="entry name" value="Ribosomal_uL29"/>
    <property type="match status" value="1"/>
</dbReference>
<name>A0A2Z2NL24_9GAMM</name>
<dbReference type="OrthoDB" id="9815192at2"/>
<evidence type="ECO:0000256" key="2">
    <source>
        <dbReference type="ARBA" id="ARBA00022980"/>
    </source>
</evidence>
<protein>
    <recommendedName>
        <fullName evidence="4 5">Large ribosomal subunit protein uL29</fullName>
    </recommendedName>
</protein>
<evidence type="ECO:0000256" key="1">
    <source>
        <dbReference type="ARBA" id="ARBA00009254"/>
    </source>
</evidence>
<dbReference type="Pfam" id="PF00831">
    <property type="entry name" value="Ribosomal_L29"/>
    <property type="match status" value="1"/>
</dbReference>
<dbReference type="Gene3D" id="1.10.287.310">
    <property type="match status" value="1"/>
</dbReference>
<dbReference type="PANTHER" id="PTHR10916">
    <property type="entry name" value="60S RIBOSOMAL PROTEIN L35/50S RIBOSOMAL PROTEIN L29"/>
    <property type="match status" value="1"/>
</dbReference>
<gene>
    <name evidence="5 6" type="primary">rpmC</name>
    <name evidence="6" type="ORF">IMCC3135_08755</name>
</gene>
<dbReference type="Proteomes" id="UP000250079">
    <property type="component" value="Chromosome"/>
</dbReference>
<dbReference type="InterPro" id="IPR001854">
    <property type="entry name" value="Ribosomal_uL29"/>
</dbReference>
<evidence type="ECO:0000256" key="4">
    <source>
        <dbReference type="ARBA" id="ARBA00035204"/>
    </source>
</evidence>
<dbReference type="FunFam" id="1.10.287.310:FF:000001">
    <property type="entry name" value="50S ribosomal protein L29"/>
    <property type="match status" value="1"/>
</dbReference>
<keyword evidence="3 5" id="KW-0687">Ribonucleoprotein</keyword>
<reference evidence="6 7" key="1">
    <citation type="submission" date="2016-12" db="EMBL/GenBank/DDBJ databases">
        <authorList>
            <person name="Song W.-J."/>
            <person name="Kurnit D.M."/>
        </authorList>
    </citation>
    <scope>NUCLEOTIDE SEQUENCE [LARGE SCALE GENOMIC DNA]</scope>
    <source>
        <strain evidence="6 7">IMCC3135</strain>
    </source>
</reference>
<dbReference type="InterPro" id="IPR036049">
    <property type="entry name" value="Ribosomal_uL29_sf"/>
</dbReference>
<accession>A0A2Z2NL24</accession>
<dbReference type="PANTHER" id="PTHR10916:SF0">
    <property type="entry name" value="LARGE RIBOSOMAL SUBUNIT PROTEIN UL29C"/>
    <property type="match status" value="1"/>
</dbReference>
<evidence type="ECO:0000256" key="3">
    <source>
        <dbReference type="ARBA" id="ARBA00023274"/>
    </source>
</evidence>
<dbReference type="NCBIfam" id="TIGR00012">
    <property type="entry name" value="L29"/>
    <property type="match status" value="1"/>
</dbReference>
<sequence>MADTNASELKTKSVEELNTELSGLFREQFNLRMQRGSGQDVKPHNFKRVRRQIARIKTIIHQKQSAGA</sequence>
<dbReference type="GO" id="GO:0022625">
    <property type="term" value="C:cytosolic large ribosomal subunit"/>
    <property type="evidence" value="ECO:0007669"/>
    <property type="project" value="TreeGrafter"/>
</dbReference>
<organism evidence="6 7">
    <name type="scientific">Granulosicoccus antarcticus IMCC3135</name>
    <dbReference type="NCBI Taxonomy" id="1192854"/>
    <lineage>
        <taxon>Bacteria</taxon>
        <taxon>Pseudomonadati</taxon>
        <taxon>Pseudomonadota</taxon>
        <taxon>Gammaproteobacteria</taxon>
        <taxon>Chromatiales</taxon>
        <taxon>Granulosicoccaceae</taxon>
        <taxon>Granulosicoccus</taxon>
    </lineage>
</organism>
<dbReference type="RefSeq" id="WP_088917232.1">
    <property type="nucleotide sequence ID" value="NZ_CP018632.1"/>
</dbReference>
<dbReference type="PROSITE" id="PS00579">
    <property type="entry name" value="RIBOSOMAL_L29"/>
    <property type="match status" value="1"/>
</dbReference>
<evidence type="ECO:0000256" key="5">
    <source>
        <dbReference type="HAMAP-Rule" id="MF_00374"/>
    </source>
</evidence>
<dbReference type="GO" id="GO:0003735">
    <property type="term" value="F:structural constituent of ribosome"/>
    <property type="evidence" value="ECO:0007669"/>
    <property type="project" value="InterPro"/>
</dbReference>
<dbReference type="GO" id="GO:0006412">
    <property type="term" value="P:translation"/>
    <property type="evidence" value="ECO:0007669"/>
    <property type="project" value="UniProtKB-UniRule"/>
</dbReference>
<evidence type="ECO:0000313" key="6">
    <source>
        <dbReference type="EMBL" id="ASJ71849.1"/>
    </source>
</evidence>
<keyword evidence="7" id="KW-1185">Reference proteome</keyword>
<dbReference type="CDD" id="cd00427">
    <property type="entry name" value="Ribosomal_L29_HIP"/>
    <property type="match status" value="1"/>
</dbReference>
<keyword evidence="2 5" id="KW-0689">Ribosomal protein</keyword>
<evidence type="ECO:0000313" key="7">
    <source>
        <dbReference type="Proteomes" id="UP000250079"/>
    </source>
</evidence>
<dbReference type="AlphaFoldDB" id="A0A2Z2NL24"/>
<dbReference type="InterPro" id="IPR018254">
    <property type="entry name" value="Ribosomal_uL29_CS"/>
</dbReference>
<dbReference type="InterPro" id="IPR050063">
    <property type="entry name" value="Ribosomal_protein_uL29"/>
</dbReference>
<comment type="similarity">
    <text evidence="1 5">Belongs to the universal ribosomal protein uL29 family.</text>
</comment>
<proteinExistence type="inferred from homology"/>
<dbReference type="EMBL" id="CP018632">
    <property type="protein sequence ID" value="ASJ71849.1"/>
    <property type="molecule type" value="Genomic_DNA"/>
</dbReference>
<dbReference type="KEGG" id="gai:IMCC3135_08755"/>